<dbReference type="InterPro" id="IPR051610">
    <property type="entry name" value="GPI/OXD"/>
</dbReference>
<dbReference type="Pfam" id="PF07883">
    <property type="entry name" value="Cupin_2"/>
    <property type="match status" value="1"/>
</dbReference>
<evidence type="ECO:0000313" key="3">
    <source>
        <dbReference type="EMBL" id="AGF56886.1"/>
    </source>
</evidence>
<dbReference type="HOGENOM" id="CLU_119066_1_0_9"/>
<dbReference type="STRING" id="36745.CLSAP_29450"/>
<dbReference type="RefSeq" id="WP_015393205.1">
    <property type="nucleotide sequence ID" value="NC_020291.1"/>
</dbReference>
<dbReference type="InterPro" id="IPR014710">
    <property type="entry name" value="RmlC-like_jellyroll"/>
</dbReference>
<dbReference type="Proteomes" id="UP000011728">
    <property type="component" value="Chromosome"/>
</dbReference>
<proteinExistence type="predicted"/>
<protein>
    <submittedName>
        <fullName evidence="3">Cupin 2 conserved barrel domain-containing protein</fullName>
    </submittedName>
</protein>
<dbReference type="GO" id="GO:0046872">
    <property type="term" value="F:metal ion binding"/>
    <property type="evidence" value="ECO:0007669"/>
    <property type="project" value="UniProtKB-KW"/>
</dbReference>
<dbReference type="CDD" id="cd02224">
    <property type="entry name" value="cupin_SPO2919-like"/>
    <property type="match status" value="1"/>
</dbReference>
<dbReference type="InterPro" id="IPR011051">
    <property type="entry name" value="RmlC_Cupin_sf"/>
</dbReference>
<dbReference type="OrthoDB" id="9797047at2"/>
<dbReference type="Gene3D" id="2.60.120.10">
    <property type="entry name" value="Jelly Rolls"/>
    <property type="match status" value="1"/>
</dbReference>
<dbReference type="AlphaFoldDB" id="M1MQ72"/>
<dbReference type="PANTHER" id="PTHR35848">
    <property type="entry name" value="OXALATE-BINDING PROTEIN"/>
    <property type="match status" value="1"/>
</dbReference>
<sequence>MNNISNINNIPKEYMYDPDFNSKLKTILIGDAIGCEKIYVNIDYVKPGAESVKYHSHSKQEEFYFIMSGKGLLRIDGEEILIKTGDVISAPAGKDNGHQFINNSSEILQILDIGTREKDDIITYPDENVFLIKDKGLVFNIDDSIEGWSSEPNE</sequence>
<evidence type="ECO:0000256" key="1">
    <source>
        <dbReference type="ARBA" id="ARBA00022723"/>
    </source>
</evidence>
<dbReference type="PATRIC" id="fig|931276.5.peg.3146"/>
<organism evidence="3 4">
    <name type="scientific">Clostridium saccharoperbutylacetonicum N1-4(HMT)</name>
    <dbReference type="NCBI Taxonomy" id="931276"/>
    <lineage>
        <taxon>Bacteria</taxon>
        <taxon>Bacillati</taxon>
        <taxon>Bacillota</taxon>
        <taxon>Clostridia</taxon>
        <taxon>Eubacteriales</taxon>
        <taxon>Clostridiaceae</taxon>
        <taxon>Clostridium</taxon>
    </lineage>
</organism>
<reference evidence="3 4" key="1">
    <citation type="submission" date="2013-02" db="EMBL/GenBank/DDBJ databases">
        <title>Genome sequence of Clostridium saccharoperbutylacetonicum N1-4(HMT).</title>
        <authorList>
            <person name="Poehlein A."/>
            <person name="Daniel R."/>
        </authorList>
    </citation>
    <scope>NUCLEOTIDE SEQUENCE [LARGE SCALE GENOMIC DNA]</scope>
    <source>
        <strain evidence="4">N1-4(HMT)</strain>
    </source>
</reference>
<keyword evidence="4" id="KW-1185">Reference proteome</keyword>
<evidence type="ECO:0000313" key="4">
    <source>
        <dbReference type="Proteomes" id="UP000011728"/>
    </source>
</evidence>
<dbReference type="SUPFAM" id="SSF51182">
    <property type="entry name" value="RmlC-like cupins"/>
    <property type="match status" value="1"/>
</dbReference>
<dbReference type="EMBL" id="CP004121">
    <property type="protein sequence ID" value="AGF56886.1"/>
    <property type="molecule type" value="Genomic_DNA"/>
</dbReference>
<gene>
    <name evidence="3" type="ORF">Cspa_c31250</name>
</gene>
<dbReference type="InterPro" id="IPR013096">
    <property type="entry name" value="Cupin_2"/>
</dbReference>
<accession>M1MQ72</accession>
<dbReference type="eggNOG" id="COG3837">
    <property type="taxonomic scope" value="Bacteria"/>
</dbReference>
<evidence type="ECO:0000259" key="2">
    <source>
        <dbReference type="Pfam" id="PF07883"/>
    </source>
</evidence>
<keyword evidence="1" id="KW-0479">Metal-binding</keyword>
<feature type="domain" description="Cupin type-2" evidence="2">
    <location>
        <begin position="45"/>
        <end position="113"/>
    </location>
</feature>
<dbReference type="KEGG" id="csr:Cspa_c31250"/>
<name>M1MQ72_9CLOT</name>